<evidence type="ECO:0000256" key="2">
    <source>
        <dbReference type="ARBA" id="ARBA00022840"/>
    </source>
</evidence>
<name>A0AAU9SK22_THLAR</name>
<gene>
    <name evidence="4" type="ORF">TAV2_LOCUS15265</name>
</gene>
<dbReference type="GO" id="GO:0016020">
    <property type="term" value="C:membrane"/>
    <property type="evidence" value="ECO:0007669"/>
    <property type="project" value="TreeGrafter"/>
</dbReference>
<feature type="domain" description="ABC transporter" evidence="3">
    <location>
        <begin position="82"/>
        <end position="182"/>
    </location>
</feature>
<dbReference type="GO" id="GO:0005524">
    <property type="term" value="F:ATP binding"/>
    <property type="evidence" value="ECO:0007669"/>
    <property type="project" value="UniProtKB-KW"/>
</dbReference>
<dbReference type="Gene3D" id="3.40.50.300">
    <property type="entry name" value="P-loop containing nucleotide triphosphate hydrolases"/>
    <property type="match status" value="1"/>
</dbReference>
<evidence type="ECO:0000313" key="4">
    <source>
        <dbReference type="EMBL" id="CAH2065446.1"/>
    </source>
</evidence>
<dbReference type="AlphaFoldDB" id="A0AAU9SK22"/>
<protein>
    <recommendedName>
        <fullName evidence="3">ABC transporter domain-containing protein</fullName>
    </recommendedName>
</protein>
<keyword evidence="5" id="KW-1185">Reference proteome</keyword>
<dbReference type="Pfam" id="PF00005">
    <property type="entry name" value="ABC_tran"/>
    <property type="match status" value="1"/>
</dbReference>
<dbReference type="GO" id="GO:0042626">
    <property type="term" value="F:ATPase-coupled transmembrane transporter activity"/>
    <property type="evidence" value="ECO:0007669"/>
    <property type="project" value="TreeGrafter"/>
</dbReference>
<reference evidence="4 5" key="1">
    <citation type="submission" date="2022-03" db="EMBL/GenBank/DDBJ databases">
        <authorList>
            <person name="Nunn A."/>
            <person name="Chopra R."/>
            <person name="Nunn A."/>
            <person name="Contreras Garrido A."/>
        </authorList>
    </citation>
    <scope>NUCLEOTIDE SEQUENCE [LARGE SCALE GENOMIC DNA]</scope>
</reference>
<dbReference type="InterPro" id="IPR003439">
    <property type="entry name" value="ABC_transporter-like_ATP-bd"/>
</dbReference>
<dbReference type="PANTHER" id="PTHR24223">
    <property type="entry name" value="ATP-BINDING CASSETTE SUB-FAMILY C"/>
    <property type="match status" value="1"/>
</dbReference>
<dbReference type="GO" id="GO:0016887">
    <property type="term" value="F:ATP hydrolysis activity"/>
    <property type="evidence" value="ECO:0007669"/>
    <property type="project" value="InterPro"/>
</dbReference>
<dbReference type="PANTHER" id="PTHR24223:SF181">
    <property type="entry name" value="ABC TRANSPORTER C FAMILY MEMBER 3"/>
    <property type="match status" value="1"/>
</dbReference>
<dbReference type="SUPFAM" id="SSF52540">
    <property type="entry name" value="P-loop containing nucleoside triphosphate hydrolases"/>
    <property type="match status" value="1"/>
</dbReference>
<dbReference type="Proteomes" id="UP000836841">
    <property type="component" value="Chromosome 5"/>
</dbReference>
<dbReference type="EMBL" id="OU466861">
    <property type="protein sequence ID" value="CAH2065446.1"/>
    <property type="molecule type" value="Genomic_DNA"/>
</dbReference>
<sequence>ALHDWLTYALNLNSLQSTLIWILCDLENKMIYVERMLQYTNIPSEPPLVIESTRPEKSWPCHGEITICDLQVRYGPHLPMVLHGLTCTFPGGLKTGIVGRTGCGKSILIQTLFRIVEPTAGEIRIDGINILTIGLHDLRSRLSIIPQDPTMFKGTVRSNLDPLEEYNDDQIWESLDKSQLGDEVRKKELKLDSPG</sequence>
<keyword evidence="2" id="KW-0067">ATP-binding</keyword>
<accession>A0AAU9SK22</accession>
<dbReference type="InterPro" id="IPR027417">
    <property type="entry name" value="P-loop_NTPase"/>
</dbReference>
<feature type="non-terminal residue" evidence="4">
    <location>
        <position position="1"/>
    </location>
</feature>
<evidence type="ECO:0000259" key="3">
    <source>
        <dbReference type="Pfam" id="PF00005"/>
    </source>
</evidence>
<proteinExistence type="predicted"/>
<organism evidence="4 5">
    <name type="scientific">Thlaspi arvense</name>
    <name type="common">Field penny-cress</name>
    <dbReference type="NCBI Taxonomy" id="13288"/>
    <lineage>
        <taxon>Eukaryota</taxon>
        <taxon>Viridiplantae</taxon>
        <taxon>Streptophyta</taxon>
        <taxon>Embryophyta</taxon>
        <taxon>Tracheophyta</taxon>
        <taxon>Spermatophyta</taxon>
        <taxon>Magnoliopsida</taxon>
        <taxon>eudicotyledons</taxon>
        <taxon>Gunneridae</taxon>
        <taxon>Pentapetalae</taxon>
        <taxon>rosids</taxon>
        <taxon>malvids</taxon>
        <taxon>Brassicales</taxon>
        <taxon>Brassicaceae</taxon>
        <taxon>Thlaspideae</taxon>
        <taxon>Thlaspi</taxon>
    </lineage>
</organism>
<dbReference type="InterPro" id="IPR050173">
    <property type="entry name" value="ABC_transporter_C-like"/>
</dbReference>
<keyword evidence="1" id="KW-0547">Nucleotide-binding</keyword>
<evidence type="ECO:0000313" key="5">
    <source>
        <dbReference type="Proteomes" id="UP000836841"/>
    </source>
</evidence>
<evidence type="ECO:0000256" key="1">
    <source>
        <dbReference type="ARBA" id="ARBA00022741"/>
    </source>
</evidence>
<dbReference type="FunFam" id="3.40.50.300:FF:003838">
    <property type="entry name" value="ATP-dependent bile acid permease, putative"/>
    <property type="match status" value="1"/>
</dbReference>